<sequence length="50" mass="5556">MKIFKTEMEAMGETNSEHPILLIMYVPPMIGNCFPGMNSTVTSHQRGATI</sequence>
<name>A0A0B7BIT1_9EUPU</name>
<gene>
    <name evidence="1" type="primary">ORF190108</name>
</gene>
<evidence type="ECO:0000313" key="1">
    <source>
        <dbReference type="EMBL" id="CEK92797.1"/>
    </source>
</evidence>
<protein>
    <submittedName>
        <fullName evidence="1">Uncharacterized protein</fullName>
    </submittedName>
</protein>
<dbReference type="AlphaFoldDB" id="A0A0B7BIT1"/>
<proteinExistence type="predicted"/>
<dbReference type="EMBL" id="HACG01045932">
    <property type="protein sequence ID" value="CEK92797.1"/>
    <property type="molecule type" value="Transcribed_RNA"/>
</dbReference>
<feature type="non-terminal residue" evidence="1">
    <location>
        <position position="50"/>
    </location>
</feature>
<accession>A0A0B7BIT1</accession>
<reference evidence="1" key="1">
    <citation type="submission" date="2014-12" db="EMBL/GenBank/DDBJ databases">
        <title>Insight into the proteome of Arion vulgaris.</title>
        <authorList>
            <person name="Aradska J."/>
            <person name="Bulat T."/>
            <person name="Smidak R."/>
            <person name="Sarate P."/>
            <person name="Gangsoo J."/>
            <person name="Sialana F."/>
            <person name="Bilban M."/>
            <person name="Lubec G."/>
        </authorList>
    </citation>
    <scope>NUCLEOTIDE SEQUENCE</scope>
    <source>
        <tissue evidence="1">Skin</tissue>
    </source>
</reference>
<organism evidence="1">
    <name type="scientific">Arion vulgaris</name>
    <dbReference type="NCBI Taxonomy" id="1028688"/>
    <lineage>
        <taxon>Eukaryota</taxon>
        <taxon>Metazoa</taxon>
        <taxon>Spiralia</taxon>
        <taxon>Lophotrochozoa</taxon>
        <taxon>Mollusca</taxon>
        <taxon>Gastropoda</taxon>
        <taxon>Heterobranchia</taxon>
        <taxon>Euthyneura</taxon>
        <taxon>Panpulmonata</taxon>
        <taxon>Eupulmonata</taxon>
        <taxon>Stylommatophora</taxon>
        <taxon>Helicina</taxon>
        <taxon>Arionoidea</taxon>
        <taxon>Arionidae</taxon>
        <taxon>Arion</taxon>
    </lineage>
</organism>